<evidence type="ECO:0000313" key="1">
    <source>
        <dbReference type="EMBL" id="STJ19776.1"/>
    </source>
</evidence>
<dbReference type="Proteomes" id="UP000254716">
    <property type="component" value="Unassembled WGS sequence"/>
</dbReference>
<dbReference type="AlphaFoldDB" id="A0A376W6W1"/>
<sequence length="78" mass="8739">MIIATQAYAPRIKRFVAAMAGENVVGFQRVVAEVVQLAGEDIKQNFRVGSGVDVAAFFFKQFFYATRERWSDCRCGQA</sequence>
<gene>
    <name evidence="1" type="ORF">NCTC9081_05318</name>
</gene>
<evidence type="ECO:0000313" key="2">
    <source>
        <dbReference type="Proteomes" id="UP000254716"/>
    </source>
</evidence>
<name>A0A376W6W1_ECOLX</name>
<protein>
    <submittedName>
        <fullName evidence="1">Uncharacterized protein</fullName>
    </submittedName>
</protein>
<organism evidence="1 2">
    <name type="scientific">Escherichia coli</name>
    <dbReference type="NCBI Taxonomy" id="562"/>
    <lineage>
        <taxon>Bacteria</taxon>
        <taxon>Pseudomonadati</taxon>
        <taxon>Pseudomonadota</taxon>
        <taxon>Gammaproteobacteria</taxon>
        <taxon>Enterobacterales</taxon>
        <taxon>Enterobacteriaceae</taxon>
        <taxon>Escherichia</taxon>
    </lineage>
</organism>
<proteinExistence type="predicted"/>
<reference evidence="1 2" key="1">
    <citation type="submission" date="2018-06" db="EMBL/GenBank/DDBJ databases">
        <authorList>
            <consortium name="Pathogen Informatics"/>
            <person name="Doyle S."/>
        </authorList>
    </citation>
    <scope>NUCLEOTIDE SEQUENCE [LARGE SCALE GENOMIC DNA]</scope>
    <source>
        <strain evidence="1 2">NCTC9081</strain>
    </source>
</reference>
<accession>A0A376W6W1</accession>
<dbReference type="EMBL" id="UGCV01000008">
    <property type="protein sequence ID" value="STJ19776.1"/>
    <property type="molecule type" value="Genomic_DNA"/>
</dbReference>